<dbReference type="Pfam" id="PF00657">
    <property type="entry name" value="Lipase_GDSL"/>
    <property type="match status" value="1"/>
</dbReference>
<evidence type="ECO:0000313" key="2">
    <source>
        <dbReference type="EMBL" id="ETR69810.1"/>
    </source>
</evidence>
<dbReference type="InterPro" id="IPR001087">
    <property type="entry name" value="GDSL"/>
</dbReference>
<dbReference type="AlphaFoldDB" id="A0A1V1P4R0"/>
<dbReference type="Proteomes" id="UP000189670">
    <property type="component" value="Unassembled WGS sequence"/>
</dbReference>
<accession>A0A1V1P4R0</accession>
<comment type="caution">
    <text evidence="2">The sequence shown here is derived from an EMBL/GenBank/DDBJ whole genome shotgun (WGS) entry which is preliminary data.</text>
</comment>
<evidence type="ECO:0000256" key="1">
    <source>
        <dbReference type="ARBA" id="ARBA00022801"/>
    </source>
</evidence>
<dbReference type="GO" id="GO:0016788">
    <property type="term" value="F:hydrolase activity, acting on ester bonds"/>
    <property type="evidence" value="ECO:0007669"/>
    <property type="project" value="InterPro"/>
</dbReference>
<keyword evidence="1" id="KW-0378">Hydrolase</keyword>
<dbReference type="PANTHER" id="PTHR45648:SF22">
    <property type="entry name" value="GDSL LIPASE_ACYLHYDROLASE FAMILY PROTEIN (AFU_ORTHOLOGUE AFUA_4G14700)"/>
    <property type="match status" value="1"/>
</dbReference>
<name>A0A1V1P4R0_9BACT</name>
<gene>
    <name evidence="2" type="ORF">OMM_03682</name>
</gene>
<sequence length="352" mass="39411">MNHFLQQSKQFMSGILVLVLLGLMLPSSAFALKYKHIVAFGDSLSDHYNLKTYFDTTPEAMTNGDVWIEYLSRELNATLDNNAFIGAMTRKHLNDTIQAASDSGEIPQLGLIGQIDNYMNEANEFNPDETLFSIWIGSNNLIKFGRGDFGDMTPEQMITAAMTDIGEAITKLLSIGATQYIIMNLPDIGKSPWYGSGSAEDVAAATQLALGYNNALMNTINQLLMNKPGIKVYCFDIVQILDEIIEKEMFPIVNDSYYILDENGYRTSETHDSAEDYLFWDGVHPTTKAHAYFADVVATRVLYDGFYSQQELDDAVNKERMKWDVNNDNALGLEEAIHALKTCSKFSSNENE</sequence>
<dbReference type="EMBL" id="ATBP01000553">
    <property type="protein sequence ID" value="ETR69810.1"/>
    <property type="molecule type" value="Genomic_DNA"/>
</dbReference>
<evidence type="ECO:0000313" key="3">
    <source>
        <dbReference type="Proteomes" id="UP000189670"/>
    </source>
</evidence>
<dbReference type="Gene3D" id="3.40.50.1110">
    <property type="entry name" value="SGNH hydrolase"/>
    <property type="match status" value="1"/>
</dbReference>
<dbReference type="SUPFAM" id="SSF52266">
    <property type="entry name" value="SGNH hydrolase"/>
    <property type="match status" value="1"/>
</dbReference>
<dbReference type="CDD" id="cd01846">
    <property type="entry name" value="fatty_acyltransferase_like"/>
    <property type="match status" value="1"/>
</dbReference>
<proteinExistence type="predicted"/>
<dbReference type="InterPro" id="IPR036514">
    <property type="entry name" value="SGNH_hydro_sf"/>
</dbReference>
<dbReference type="InterPro" id="IPR051058">
    <property type="entry name" value="GDSL_Est/Lipase"/>
</dbReference>
<organism evidence="2 3">
    <name type="scientific">Candidatus Magnetoglobus multicellularis str. Araruama</name>
    <dbReference type="NCBI Taxonomy" id="890399"/>
    <lineage>
        <taxon>Bacteria</taxon>
        <taxon>Pseudomonadati</taxon>
        <taxon>Thermodesulfobacteriota</taxon>
        <taxon>Desulfobacteria</taxon>
        <taxon>Desulfobacterales</taxon>
        <taxon>Desulfobacteraceae</taxon>
        <taxon>Candidatus Magnetoglobus</taxon>
    </lineage>
</organism>
<protein>
    <submittedName>
        <fullName evidence="2">GDSL family lipase</fullName>
    </submittedName>
</protein>
<dbReference type="PANTHER" id="PTHR45648">
    <property type="entry name" value="GDSL LIPASE/ACYLHYDROLASE FAMILY PROTEIN (AFU_ORTHOLOGUE AFUA_4G14700)"/>
    <property type="match status" value="1"/>
</dbReference>
<reference evidence="3" key="1">
    <citation type="submission" date="2012-11" db="EMBL/GenBank/DDBJ databases">
        <authorList>
            <person name="Lucero-Rivera Y.E."/>
            <person name="Tovar-Ramirez D."/>
        </authorList>
    </citation>
    <scope>NUCLEOTIDE SEQUENCE [LARGE SCALE GENOMIC DNA]</scope>
    <source>
        <strain evidence="3">Araruama</strain>
    </source>
</reference>